<dbReference type="EMBL" id="CAXDID020000719">
    <property type="protein sequence ID" value="CAL6111760.1"/>
    <property type="molecule type" value="Genomic_DNA"/>
</dbReference>
<sequence>MEFVVQLIYFIDGDGRKKKLANAWHLSSDELYSASMNTQPANIIGVGRPSHCGSVREQANALKRLRVHECICNSCFLVFSVRPCIFLSALKCIALVQRAGRLGIYGLLRIYHHLRFEEIQKTFVNTCIYDIQTAAALTLPTRSHGVEQARRQRQQSARIHRKQIATKLQFANKKAETTTTAAVCE</sequence>
<reference evidence="1" key="1">
    <citation type="submission" date="2023-06" db="EMBL/GenBank/DDBJ databases">
        <authorList>
            <person name="Kurt Z."/>
        </authorList>
    </citation>
    <scope>NUCLEOTIDE SEQUENCE</scope>
</reference>
<evidence type="ECO:0000313" key="1">
    <source>
        <dbReference type="EMBL" id="CAI9921299.1"/>
    </source>
</evidence>
<proteinExistence type="predicted"/>
<name>A0AA86NLF9_9EUKA</name>
<organism evidence="1">
    <name type="scientific">Hexamita inflata</name>
    <dbReference type="NCBI Taxonomy" id="28002"/>
    <lineage>
        <taxon>Eukaryota</taxon>
        <taxon>Metamonada</taxon>
        <taxon>Diplomonadida</taxon>
        <taxon>Hexamitidae</taxon>
        <taxon>Hexamitinae</taxon>
        <taxon>Hexamita</taxon>
    </lineage>
</organism>
<dbReference type="AlphaFoldDB" id="A0AA86NLF9"/>
<dbReference type="Proteomes" id="UP001642409">
    <property type="component" value="Unassembled WGS sequence"/>
</dbReference>
<gene>
    <name evidence="2" type="ORF">HINF_LOCUS76632</name>
    <name evidence="1" type="ORF">HINF_LOCUS8944</name>
</gene>
<evidence type="ECO:0000313" key="2">
    <source>
        <dbReference type="EMBL" id="CAL6111760.1"/>
    </source>
</evidence>
<comment type="caution">
    <text evidence="1">The sequence shown here is derived from an EMBL/GenBank/DDBJ whole genome shotgun (WGS) entry which is preliminary data.</text>
</comment>
<reference evidence="2 3" key="2">
    <citation type="submission" date="2024-07" db="EMBL/GenBank/DDBJ databases">
        <authorList>
            <person name="Akdeniz Z."/>
        </authorList>
    </citation>
    <scope>NUCLEOTIDE SEQUENCE [LARGE SCALE GENOMIC DNA]</scope>
</reference>
<evidence type="ECO:0000313" key="3">
    <source>
        <dbReference type="Proteomes" id="UP001642409"/>
    </source>
</evidence>
<dbReference type="EMBL" id="CATOUU010000219">
    <property type="protein sequence ID" value="CAI9921299.1"/>
    <property type="molecule type" value="Genomic_DNA"/>
</dbReference>
<protein>
    <submittedName>
        <fullName evidence="2">Hypothetical_protein</fullName>
    </submittedName>
</protein>
<accession>A0AA86NLF9</accession>
<keyword evidence="3" id="KW-1185">Reference proteome</keyword>